<accession>A0AAW1QJD2</accession>
<evidence type="ECO:0000256" key="3">
    <source>
        <dbReference type="ARBA" id="ARBA00022989"/>
    </source>
</evidence>
<keyword evidence="7" id="KW-1185">Reference proteome</keyword>
<keyword evidence="2" id="KW-0812">Transmembrane</keyword>
<reference evidence="6 7" key="1">
    <citation type="journal article" date="2024" name="Nat. Commun.">
        <title>Phylogenomics reveals the evolutionary origins of lichenization in chlorophyte algae.</title>
        <authorList>
            <person name="Puginier C."/>
            <person name="Libourel C."/>
            <person name="Otte J."/>
            <person name="Skaloud P."/>
            <person name="Haon M."/>
            <person name="Grisel S."/>
            <person name="Petersen M."/>
            <person name="Berrin J.G."/>
            <person name="Delaux P.M."/>
            <person name="Dal Grande F."/>
            <person name="Keller J."/>
        </authorList>
    </citation>
    <scope>NUCLEOTIDE SEQUENCE [LARGE SCALE GENOMIC DNA]</scope>
    <source>
        <strain evidence="6 7">SAG 245.80</strain>
    </source>
</reference>
<evidence type="ECO:0000313" key="6">
    <source>
        <dbReference type="EMBL" id="KAK9821565.1"/>
    </source>
</evidence>
<dbReference type="PANTHER" id="PTHR12883:SF0">
    <property type="entry name" value="PAT COMPLEX SUBUNIT CCDC47"/>
    <property type="match status" value="1"/>
</dbReference>
<protein>
    <recommendedName>
        <fullName evidence="8">Coiled-coil domain-containing protein 47</fullName>
    </recommendedName>
</protein>
<evidence type="ECO:0000313" key="7">
    <source>
        <dbReference type="Proteomes" id="UP001445335"/>
    </source>
</evidence>
<gene>
    <name evidence="6" type="ORF">WJX81_003139</name>
</gene>
<dbReference type="GO" id="GO:0032469">
    <property type="term" value="P:endoplasmic reticulum calcium ion homeostasis"/>
    <property type="evidence" value="ECO:0007669"/>
    <property type="project" value="InterPro"/>
</dbReference>
<comment type="caution">
    <text evidence="6">The sequence shown here is derived from an EMBL/GenBank/DDBJ whole genome shotgun (WGS) entry which is preliminary data.</text>
</comment>
<dbReference type="Proteomes" id="UP001445335">
    <property type="component" value="Unassembled WGS sequence"/>
</dbReference>
<dbReference type="PANTHER" id="PTHR12883">
    <property type="entry name" value="ADIPOCYTE-SPECIFIC PROTEIN 4-RELATED"/>
    <property type="match status" value="1"/>
</dbReference>
<evidence type="ECO:0000256" key="4">
    <source>
        <dbReference type="ARBA" id="ARBA00023136"/>
    </source>
</evidence>
<evidence type="ECO:0000256" key="5">
    <source>
        <dbReference type="SAM" id="MobiDB-lite"/>
    </source>
</evidence>
<dbReference type="GO" id="GO:0005509">
    <property type="term" value="F:calcium ion binding"/>
    <property type="evidence" value="ECO:0007669"/>
    <property type="project" value="InterPro"/>
</dbReference>
<dbReference type="AlphaFoldDB" id="A0AAW1QJD2"/>
<feature type="compositionally biased region" description="Basic and acidic residues" evidence="5">
    <location>
        <begin position="293"/>
        <end position="339"/>
    </location>
</feature>
<name>A0AAW1QJD2_9CHLO</name>
<keyword evidence="3" id="KW-1133">Transmembrane helix</keyword>
<comment type="subcellular location">
    <subcellularLocation>
        <location evidence="1">Membrane</location>
        <topology evidence="1">Single-pass membrane protein</topology>
    </subcellularLocation>
</comment>
<evidence type="ECO:0000256" key="2">
    <source>
        <dbReference type="ARBA" id="ARBA00022692"/>
    </source>
</evidence>
<evidence type="ECO:0008006" key="8">
    <source>
        <dbReference type="Google" id="ProtNLM"/>
    </source>
</evidence>
<dbReference type="GO" id="GO:0016020">
    <property type="term" value="C:membrane"/>
    <property type="evidence" value="ECO:0007669"/>
    <property type="project" value="UniProtKB-SubCell"/>
</dbReference>
<sequence>MRGRKVRSCGLEPGQIETEEDCLSLARNSDEILIRSLSRENEELALAWAREFVTKGRALERNYALCGPGDGDSAEVLMKDSASEFKFYASGRRHCSSMLATLELRKRQDLLLGYALAPLLPHEERIDMQVNMHPAAMPPLVLVVATPRLARDLQRRNDSQNDVKTFCHRVEVAKDRIIGWPSDRLAVLAEHSSVFYDLMSDGVIEQVFSREAFQAHGHWLRYLHFTTEGSGDHKEVLRFSFTLPPRERMAELSKLMSAAMHFIDAVGTYKLKPEQRARAEKLRKDVAACEWRKQDDRRREEAEERRTAKKKEELEKLKRLTPAAREKAEARKQKVDAKRQIKSRIKVM</sequence>
<dbReference type="Pfam" id="PF07946">
    <property type="entry name" value="CCDC47"/>
    <property type="match status" value="1"/>
</dbReference>
<keyword evidence="4" id="KW-0472">Membrane</keyword>
<evidence type="ECO:0000256" key="1">
    <source>
        <dbReference type="ARBA" id="ARBA00004167"/>
    </source>
</evidence>
<dbReference type="EMBL" id="JALJOU010000100">
    <property type="protein sequence ID" value="KAK9821565.1"/>
    <property type="molecule type" value="Genomic_DNA"/>
</dbReference>
<dbReference type="InterPro" id="IPR012879">
    <property type="entry name" value="CCDC47"/>
</dbReference>
<proteinExistence type="predicted"/>
<feature type="region of interest" description="Disordered" evidence="5">
    <location>
        <begin position="293"/>
        <end position="348"/>
    </location>
</feature>
<dbReference type="GO" id="GO:0005783">
    <property type="term" value="C:endoplasmic reticulum"/>
    <property type="evidence" value="ECO:0007669"/>
    <property type="project" value="InterPro"/>
</dbReference>
<organism evidence="6 7">
    <name type="scientific">Elliptochloris bilobata</name>
    <dbReference type="NCBI Taxonomy" id="381761"/>
    <lineage>
        <taxon>Eukaryota</taxon>
        <taxon>Viridiplantae</taxon>
        <taxon>Chlorophyta</taxon>
        <taxon>core chlorophytes</taxon>
        <taxon>Trebouxiophyceae</taxon>
        <taxon>Trebouxiophyceae incertae sedis</taxon>
        <taxon>Elliptochloris clade</taxon>
        <taxon>Elliptochloris</taxon>
    </lineage>
</organism>